<reference evidence="1 2" key="1">
    <citation type="submission" date="2019-08" db="EMBL/GenBank/DDBJ databases">
        <title>Whole genome of Aphis craccivora.</title>
        <authorList>
            <person name="Voronova N.V."/>
            <person name="Shulinski R.S."/>
            <person name="Bandarenka Y.V."/>
            <person name="Zhorov D.G."/>
            <person name="Warner D."/>
        </authorList>
    </citation>
    <scope>NUCLEOTIDE SEQUENCE [LARGE SCALE GENOMIC DNA]</scope>
    <source>
        <strain evidence="1">180601</strain>
        <tissue evidence="1">Whole Body</tissue>
    </source>
</reference>
<dbReference type="OrthoDB" id="6095224at2759"/>
<gene>
    <name evidence="1" type="ORF">FWK35_00009479</name>
</gene>
<proteinExistence type="predicted"/>
<organism evidence="1 2">
    <name type="scientific">Aphis craccivora</name>
    <name type="common">Cowpea aphid</name>
    <dbReference type="NCBI Taxonomy" id="307492"/>
    <lineage>
        <taxon>Eukaryota</taxon>
        <taxon>Metazoa</taxon>
        <taxon>Ecdysozoa</taxon>
        <taxon>Arthropoda</taxon>
        <taxon>Hexapoda</taxon>
        <taxon>Insecta</taxon>
        <taxon>Pterygota</taxon>
        <taxon>Neoptera</taxon>
        <taxon>Paraneoptera</taxon>
        <taxon>Hemiptera</taxon>
        <taxon>Sternorrhyncha</taxon>
        <taxon>Aphidomorpha</taxon>
        <taxon>Aphidoidea</taxon>
        <taxon>Aphididae</taxon>
        <taxon>Aphidini</taxon>
        <taxon>Aphis</taxon>
        <taxon>Aphis</taxon>
    </lineage>
</organism>
<dbReference type="Proteomes" id="UP000478052">
    <property type="component" value="Unassembled WGS sequence"/>
</dbReference>
<dbReference type="AlphaFoldDB" id="A0A6G0Y6N6"/>
<sequence>MVGQNHPTIWKLITKIRYEIAADLAKFALNELGEQSIKIKKNKMEIRLNALCTRFAENKIELKDFLKAIAQNIKLQR</sequence>
<comment type="caution">
    <text evidence="1">The sequence shown here is derived from an EMBL/GenBank/DDBJ whole genome shotgun (WGS) entry which is preliminary data.</text>
</comment>
<evidence type="ECO:0000313" key="2">
    <source>
        <dbReference type="Proteomes" id="UP000478052"/>
    </source>
</evidence>
<evidence type="ECO:0000313" key="1">
    <source>
        <dbReference type="EMBL" id="KAF0749956.1"/>
    </source>
</evidence>
<name>A0A6G0Y6N6_APHCR</name>
<accession>A0A6G0Y6N6</accession>
<dbReference type="EMBL" id="VUJU01005910">
    <property type="protein sequence ID" value="KAF0749956.1"/>
    <property type="molecule type" value="Genomic_DNA"/>
</dbReference>
<protein>
    <submittedName>
        <fullName evidence="1">Uncharacterized protein</fullName>
    </submittedName>
</protein>
<keyword evidence="2" id="KW-1185">Reference proteome</keyword>